<reference evidence="4" key="1">
    <citation type="journal article" date="2015" name="Proc. Natl. Acad. Sci. U.S.A.">
        <title>Genome sequencing of adzuki bean (Vigna angularis) provides insight into high starch and low fat accumulation and domestication.</title>
        <authorList>
            <person name="Yang K."/>
            <person name="Tian Z."/>
            <person name="Chen C."/>
            <person name="Luo L."/>
            <person name="Zhao B."/>
            <person name="Wang Z."/>
            <person name="Yu L."/>
            <person name="Li Y."/>
            <person name="Sun Y."/>
            <person name="Li W."/>
            <person name="Chen Y."/>
            <person name="Li Y."/>
            <person name="Zhang Y."/>
            <person name="Ai D."/>
            <person name="Zhao J."/>
            <person name="Shang C."/>
            <person name="Ma Y."/>
            <person name="Wu B."/>
            <person name="Wang M."/>
            <person name="Gao L."/>
            <person name="Sun D."/>
            <person name="Zhang P."/>
            <person name="Guo F."/>
            <person name="Wang W."/>
            <person name="Li Y."/>
            <person name="Wang J."/>
            <person name="Varshney R.K."/>
            <person name="Wang J."/>
            <person name="Ling H.Q."/>
            <person name="Wan P."/>
        </authorList>
    </citation>
    <scope>NUCLEOTIDE SEQUENCE</scope>
    <source>
        <strain evidence="4">cv. Jingnong 6</strain>
    </source>
</reference>
<keyword evidence="1" id="KW-0175">Coiled coil</keyword>
<feature type="coiled-coil region" evidence="1">
    <location>
        <begin position="159"/>
        <end position="235"/>
    </location>
</feature>
<gene>
    <name evidence="3" type="ORF">LR48_Vigan86s001900</name>
</gene>
<feature type="compositionally biased region" description="Basic and acidic residues" evidence="2">
    <location>
        <begin position="286"/>
        <end position="296"/>
    </location>
</feature>
<accession>A0A0L9T3W9</accession>
<dbReference type="EMBL" id="KQ258262">
    <property type="protein sequence ID" value="KOM25300.1"/>
    <property type="molecule type" value="Genomic_DNA"/>
</dbReference>
<proteinExistence type="predicted"/>
<sequence>MLKSQPECIKSCDRVALSGNFALSGSFQVSKSPLRGKTAARGQNGSCASTAKWKQFVVEARKPQNLFLKAWTKVEGGEESVHLVKFSLLLKISYNLHHKVLTIALGMMEENNGRQTLADYTNVVGPQHFNSIARPRVNATNMEVKPTLIQLVKSNAGLMEALTLEYQECEKKRSALQEKLDETRLELSTIVQQLKDARTGRDRIAEEARRLKLEAKRLTASKKKLQEQVDRLIEHEEGFNKALRQAAFLLGPDPLVAGFDIGQDVYDGKMIPIDASPINEEATGDEDVRPAEDDDE</sequence>
<organism evidence="3 4">
    <name type="scientific">Phaseolus angularis</name>
    <name type="common">Azuki bean</name>
    <name type="synonym">Vigna angularis</name>
    <dbReference type="NCBI Taxonomy" id="3914"/>
    <lineage>
        <taxon>Eukaryota</taxon>
        <taxon>Viridiplantae</taxon>
        <taxon>Streptophyta</taxon>
        <taxon>Embryophyta</taxon>
        <taxon>Tracheophyta</taxon>
        <taxon>Spermatophyta</taxon>
        <taxon>Magnoliopsida</taxon>
        <taxon>eudicotyledons</taxon>
        <taxon>Gunneridae</taxon>
        <taxon>Pentapetalae</taxon>
        <taxon>rosids</taxon>
        <taxon>fabids</taxon>
        <taxon>Fabales</taxon>
        <taxon>Fabaceae</taxon>
        <taxon>Papilionoideae</taxon>
        <taxon>50 kb inversion clade</taxon>
        <taxon>NPAAA clade</taxon>
        <taxon>indigoferoid/millettioid clade</taxon>
        <taxon>Phaseoleae</taxon>
        <taxon>Vigna</taxon>
    </lineage>
</organism>
<protein>
    <submittedName>
        <fullName evidence="3">Uncharacterized protein</fullName>
    </submittedName>
</protein>
<name>A0A0L9T3W9_PHAAN</name>
<evidence type="ECO:0000313" key="3">
    <source>
        <dbReference type="EMBL" id="KOM25300.1"/>
    </source>
</evidence>
<dbReference type="AlphaFoldDB" id="A0A0L9T3W9"/>
<feature type="region of interest" description="Disordered" evidence="2">
    <location>
        <begin position="273"/>
        <end position="296"/>
    </location>
</feature>
<dbReference type="Proteomes" id="UP000053144">
    <property type="component" value="Unassembled WGS sequence"/>
</dbReference>
<dbReference type="Gramene" id="KOM25300">
    <property type="protein sequence ID" value="KOM25300"/>
    <property type="gene ID" value="LR48_Vigan86s001900"/>
</dbReference>
<evidence type="ECO:0000256" key="1">
    <source>
        <dbReference type="SAM" id="Coils"/>
    </source>
</evidence>
<evidence type="ECO:0000256" key="2">
    <source>
        <dbReference type="SAM" id="MobiDB-lite"/>
    </source>
</evidence>
<evidence type="ECO:0000313" key="4">
    <source>
        <dbReference type="Proteomes" id="UP000053144"/>
    </source>
</evidence>